<organism evidence="2 3">
    <name type="scientific">Verrucomicrobia subdivision 6 bacterium BACL9 MAG-120507-bin52</name>
    <dbReference type="NCBI Taxonomy" id="1655590"/>
    <lineage>
        <taxon>Bacteria</taxon>
        <taxon>Pseudomonadati</taxon>
        <taxon>Verrucomicrobiota</taxon>
        <taxon>Verrucomicrobiia</taxon>
        <taxon>Verrucomicrobiales</taxon>
        <taxon>Verrucomicrobia subdivision 6</taxon>
    </lineage>
</organism>
<gene>
    <name evidence="2" type="ORF">ABR82_08370</name>
</gene>
<dbReference type="Proteomes" id="UP000051269">
    <property type="component" value="Unassembled WGS sequence"/>
</dbReference>
<name>A0A0R2RQ71_9BACT</name>
<accession>A0A0R2RQ71</accession>
<evidence type="ECO:0000313" key="2">
    <source>
        <dbReference type="EMBL" id="KRO62291.1"/>
    </source>
</evidence>
<proteinExistence type="predicted"/>
<feature type="domain" description="Methanolan biosynthesis EpsI" evidence="1">
    <location>
        <begin position="14"/>
        <end position="227"/>
    </location>
</feature>
<evidence type="ECO:0000313" key="3">
    <source>
        <dbReference type="Proteomes" id="UP000051269"/>
    </source>
</evidence>
<comment type="caution">
    <text evidence="2">The sequence shown here is derived from an EMBL/GenBank/DDBJ whole genome shotgun (WGS) entry which is preliminary data.</text>
</comment>
<reference evidence="2 3" key="1">
    <citation type="submission" date="2015-10" db="EMBL/GenBank/DDBJ databases">
        <title>Metagenome-Assembled Genomes uncover a global brackish microbiome.</title>
        <authorList>
            <person name="Hugerth L.W."/>
            <person name="Larsson J."/>
            <person name="Alneberg J."/>
            <person name="Lindh M.V."/>
            <person name="Legrand C."/>
            <person name="Pinhassi J."/>
            <person name="Andersson A.F."/>
        </authorList>
    </citation>
    <scope>NUCLEOTIDE SEQUENCE [LARGE SCALE GENOMIC DNA]</scope>
    <source>
        <strain evidence="2">BACL18 MAG-120507-bin52</strain>
    </source>
</reference>
<dbReference type="EMBL" id="LIBO01000101">
    <property type="protein sequence ID" value="KRO62291.1"/>
    <property type="molecule type" value="Genomic_DNA"/>
</dbReference>
<evidence type="ECO:0000259" key="1">
    <source>
        <dbReference type="Pfam" id="PF11984"/>
    </source>
</evidence>
<dbReference type="AlphaFoldDB" id="A0A0R2RQ71"/>
<dbReference type="InterPro" id="IPR014263">
    <property type="entry name" value="Methanolan_biosynth_EpsI"/>
</dbReference>
<sequence>MSEGMRKGAWVRVAVLLALGGGVAALCVLVPTSNTTPQAGVVMDLPEQVGGFRGKEVAATMGELATLPKDTQITRREYVDAGGDRILASIVLSGGEKRSIHRPEVCLPAQGWTMRGGRVEEIDLADGRDLEVMNLSLVRDIEVAQGDRRKLYANYFYWFVGSEVTTPHHWSRVFLTSLDRITKNLNHRWAYVIVMSVVTEGFMPLGKNETQTVEMLKQFTAEAAPSFMRASTPGLAP</sequence>
<dbReference type="Pfam" id="PF11984">
    <property type="entry name" value="DUF3485"/>
    <property type="match status" value="1"/>
</dbReference>
<protein>
    <recommendedName>
        <fullName evidence="1">Methanolan biosynthesis EpsI domain-containing protein</fullName>
    </recommendedName>
</protein>